<organism evidence="16 17">
    <name type="scientific">[Roseibacterium] beibuensis</name>
    <dbReference type="NCBI Taxonomy" id="1193142"/>
    <lineage>
        <taxon>Bacteria</taxon>
        <taxon>Pseudomonadati</taxon>
        <taxon>Pseudomonadota</taxon>
        <taxon>Alphaproteobacteria</taxon>
        <taxon>Rhodobacterales</taxon>
        <taxon>Roseobacteraceae</taxon>
        <taxon>Roseicyclus</taxon>
    </lineage>
</organism>
<dbReference type="SUPFAM" id="SSF56935">
    <property type="entry name" value="Porins"/>
    <property type="match status" value="1"/>
</dbReference>
<dbReference type="NCBIfam" id="TIGR01785">
    <property type="entry name" value="TonB-hemin"/>
    <property type="match status" value="1"/>
</dbReference>
<keyword evidence="8 10" id="KW-0472">Membrane</keyword>
<dbReference type="RefSeq" id="WP_259546472.1">
    <property type="nucleotide sequence ID" value="NZ_BAABHW010000001.1"/>
</dbReference>
<accession>A0ABP9KZ16</accession>
<proteinExistence type="inferred from homology"/>
<dbReference type="Gene3D" id="2.170.130.10">
    <property type="entry name" value="TonB-dependent receptor, plug domain"/>
    <property type="match status" value="1"/>
</dbReference>
<evidence type="ECO:0000256" key="8">
    <source>
        <dbReference type="ARBA" id="ARBA00023136"/>
    </source>
</evidence>
<evidence type="ECO:0000256" key="6">
    <source>
        <dbReference type="ARBA" id="ARBA00022729"/>
    </source>
</evidence>
<evidence type="ECO:0000259" key="14">
    <source>
        <dbReference type="Pfam" id="PF00593"/>
    </source>
</evidence>
<feature type="domain" description="TonB-dependent receptor plug" evidence="15">
    <location>
        <begin position="44"/>
        <end position="147"/>
    </location>
</feature>
<dbReference type="InterPro" id="IPR012910">
    <property type="entry name" value="Plug_dom"/>
</dbReference>
<evidence type="ECO:0000256" key="5">
    <source>
        <dbReference type="ARBA" id="ARBA00022692"/>
    </source>
</evidence>
<evidence type="ECO:0000259" key="15">
    <source>
        <dbReference type="Pfam" id="PF07715"/>
    </source>
</evidence>
<feature type="short sequence motif" description="TonB C-terminal box" evidence="11">
    <location>
        <begin position="643"/>
        <end position="660"/>
    </location>
</feature>
<evidence type="ECO:0000256" key="7">
    <source>
        <dbReference type="ARBA" id="ARBA00023077"/>
    </source>
</evidence>
<dbReference type="Gene3D" id="2.40.170.20">
    <property type="entry name" value="TonB-dependent receptor, beta-barrel domain"/>
    <property type="match status" value="1"/>
</dbReference>
<evidence type="ECO:0000313" key="17">
    <source>
        <dbReference type="Proteomes" id="UP001499910"/>
    </source>
</evidence>
<dbReference type="Proteomes" id="UP001499910">
    <property type="component" value="Unassembled WGS sequence"/>
</dbReference>
<reference evidence="17" key="1">
    <citation type="journal article" date="2019" name="Int. J. Syst. Evol. Microbiol.">
        <title>The Global Catalogue of Microorganisms (GCM) 10K type strain sequencing project: providing services to taxonomists for standard genome sequencing and annotation.</title>
        <authorList>
            <consortium name="The Broad Institute Genomics Platform"/>
            <consortium name="The Broad Institute Genome Sequencing Center for Infectious Disease"/>
            <person name="Wu L."/>
            <person name="Ma J."/>
        </authorList>
    </citation>
    <scope>NUCLEOTIDE SEQUENCE [LARGE SCALE GENOMIC DNA]</scope>
    <source>
        <strain evidence="17">JCM 18015</strain>
    </source>
</reference>
<dbReference type="InterPro" id="IPR011276">
    <property type="entry name" value="TonB_haem/Hb_rcpt"/>
</dbReference>
<dbReference type="PROSITE" id="PS01156">
    <property type="entry name" value="TONB_DEPENDENT_REC_2"/>
    <property type="match status" value="1"/>
</dbReference>
<dbReference type="InterPro" id="IPR036942">
    <property type="entry name" value="Beta-barrel_TonB_sf"/>
</dbReference>
<keyword evidence="6 13" id="KW-0732">Signal</keyword>
<gene>
    <name evidence="16" type="ORF">GCM10023209_08550</name>
</gene>
<dbReference type="InterPro" id="IPR010917">
    <property type="entry name" value="TonB_rcpt_CS"/>
</dbReference>
<keyword evidence="16" id="KW-0675">Receptor</keyword>
<feature type="signal peptide" evidence="13">
    <location>
        <begin position="1"/>
        <end position="21"/>
    </location>
</feature>
<feature type="domain" description="TonB-dependent receptor-like beta-barrel" evidence="14">
    <location>
        <begin position="232"/>
        <end position="633"/>
    </location>
</feature>
<dbReference type="EMBL" id="BAABHW010000001">
    <property type="protein sequence ID" value="GAA5068213.1"/>
    <property type="molecule type" value="Genomic_DNA"/>
</dbReference>
<keyword evidence="5 10" id="KW-0812">Transmembrane</keyword>
<dbReference type="NCBIfam" id="TIGR01786">
    <property type="entry name" value="TonB-hemlactrns"/>
    <property type="match status" value="1"/>
</dbReference>
<dbReference type="InterPro" id="IPR039426">
    <property type="entry name" value="TonB-dep_rcpt-like"/>
</dbReference>
<dbReference type="PANTHER" id="PTHR30069">
    <property type="entry name" value="TONB-DEPENDENT OUTER MEMBRANE RECEPTOR"/>
    <property type="match status" value="1"/>
</dbReference>
<dbReference type="InterPro" id="IPR000531">
    <property type="entry name" value="Beta-barrel_TonB"/>
</dbReference>
<keyword evidence="7 12" id="KW-0798">TonB box</keyword>
<dbReference type="PANTHER" id="PTHR30069:SF41">
    <property type="entry name" value="HEME_HEMOPEXIN UTILIZATION PROTEIN C"/>
    <property type="match status" value="1"/>
</dbReference>
<evidence type="ECO:0000256" key="10">
    <source>
        <dbReference type="PROSITE-ProRule" id="PRU01360"/>
    </source>
</evidence>
<dbReference type="InterPro" id="IPR037066">
    <property type="entry name" value="Plug_dom_sf"/>
</dbReference>
<evidence type="ECO:0000256" key="3">
    <source>
        <dbReference type="ARBA" id="ARBA00022448"/>
    </source>
</evidence>
<keyword evidence="17" id="KW-1185">Reference proteome</keyword>
<keyword evidence="4 10" id="KW-1134">Transmembrane beta strand</keyword>
<keyword evidence="3 10" id="KW-0813">Transport</keyword>
<evidence type="ECO:0000256" key="4">
    <source>
        <dbReference type="ARBA" id="ARBA00022452"/>
    </source>
</evidence>
<protein>
    <submittedName>
        <fullName evidence="16">TonB-dependent hemoglobin/transferrin/lactoferrin family receptor</fullName>
    </submittedName>
</protein>
<evidence type="ECO:0000313" key="16">
    <source>
        <dbReference type="EMBL" id="GAA5068213.1"/>
    </source>
</evidence>
<keyword evidence="9 10" id="KW-0998">Cell outer membrane</keyword>
<evidence type="ECO:0000256" key="2">
    <source>
        <dbReference type="ARBA" id="ARBA00009810"/>
    </source>
</evidence>
<sequence length="660" mass="71451">MRRTVLLLTTALATSGASAQAQDLGFVLDPILLGTAFRDERAVLDTPAAASVIEGEDLANRQAGDFQDLIGDLPGVSINGGPRGMSQEINIRGFSDDQIVLRFDGGRFNYSQGHRGRFFVDPDLVGSVEVVRGGGSTLYGSGALGGVVSVETISAADLLGPDQTEGGRVTLGYSSNGEQVNANSMVYADWGDWDALLFVGGRQINADLEAGGGDDIAYSQVDSVNGHVAIGFEPSADSRFELTFSSYLDEGQIPSNSNGAVTGSNPLVDREAEVTNLRLSWDYAPVASDWIDLSVLAYGTWLEITEDRVTAPRLDETRYETFGFEVTNRSSFDLGVPVDLVYGFEAFRDTQEGERDGAPRTAFPDAEADTVGVFMEATVSVSPSFDVIAGLRYDLYERDPSDATLDEVSEEFLSPRLGVSYRPTEEWQIFANVARAFRAPSLTELYNSGLHFAIGAPFPPDNFFVPNPNLDPEESTQFEIGARFERMGVFSAGDRLSFSANAYFAEVENFIEMAVNILAGTTTFTNVDAELWGFEAEVDYDAERWFAGAGLSIARGEGADGDWLSSLPQDRLTLEAGYRPNDDWSVGARATFAAEPIADDTFDGYRTLDLFASVAPENGVFAGSTIRFGIDNVFDEDYVIYPNGLSQTGRSFELTASFTF</sequence>
<name>A0ABP9KZ16_9RHOB</name>
<comment type="similarity">
    <text evidence="2 10 12">Belongs to the TonB-dependent receptor family.</text>
</comment>
<dbReference type="Pfam" id="PF00593">
    <property type="entry name" value="TonB_dep_Rec_b-barrel"/>
    <property type="match status" value="1"/>
</dbReference>
<comment type="subcellular location">
    <subcellularLocation>
        <location evidence="1 10">Cell outer membrane</location>
        <topology evidence="1 10">Multi-pass membrane protein</topology>
    </subcellularLocation>
</comment>
<evidence type="ECO:0000256" key="9">
    <source>
        <dbReference type="ARBA" id="ARBA00023237"/>
    </source>
</evidence>
<dbReference type="Pfam" id="PF07715">
    <property type="entry name" value="Plug"/>
    <property type="match status" value="1"/>
</dbReference>
<evidence type="ECO:0000256" key="13">
    <source>
        <dbReference type="SAM" id="SignalP"/>
    </source>
</evidence>
<dbReference type="InterPro" id="IPR010949">
    <property type="entry name" value="TonB_Hb/transfer/lactofer_rcpt"/>
</dbReference>
<evidence type="ECO:0000256" key="11">
    <source>
        <dbReference type="PROSITE-ProRule" id="PRU10144"/>
    </source>
</evidence>
<evidence type="ECO:0000256" key="1">
    <source>
        <dbReference type="ARBA" id="ARBA00004571"/>
    </source>
</evidence>
<dbReference type="CDD" id="cd01347">
    <property type="entry name" value="ligand_gated_channel"/>
    <property type="match status" value="1"/>
</dbReference>
<comment type="caution">
    <text evidence="16">The sequence shown here is derived from an EMBL/GenBank/DDBJ whole genome shotgun (WGS) entry which is preliminary data.</text>
</comment>
<feature type="chain" id="PRO_5045911163" evidence="13">
    <location>
        <begin position="22"/>
        <end position="660"/>
    </location>
</feature>
<dbReference type="PROSITE" id="PS52016">
    <property type="entry name" value="TONB_DEPENDENT_REC_3"/>
    <property type="match status" value="1"/>
</dbReference>
<evidence type="ECO:0000256" key="12">
    <source>
        <dbReference type="RuleBase" id="RU003357"/>
    </source>
</evidence>